<dbReference type="Gene3D" id="3.40.50.300">
    <property type="entry name" value="P-loop containing nucleotide triphosphate hydrolases"/>
    <property type="match status" value="1"/>
</dbReference>
<organism evidence="4 5">
    <name type="scientific">Favolaschia claudopus</name>
    <dbReference type="NCBI Taxonomy" id="2862362"/>
    <lineage>
        <taxon>Eukaryota</taxon>
        <taxon>Fungi</taxon>
        <taxon>Dikarya</taxon>
        <taxon>Basidiomycota</taxon>
        <taxon>Agaricomycotina</taxon>
        <taxon>Agaricomycetes</taxon>
        <taxon>Agaricomycetidae</taxon>
        <taxon>Agaricales</taxon>
        <taxon>Marasmiineae</taxon>
        <taxon>Mycenaceae</taxon>
        <taxon>Favolaschia</taxon>
    </lineage>
</organism>
<evidence type="ECO:0000313" key="4">
    <source>
        <dbReference type="EMBL" id="KAK7013071.1"/>
    </source>
</evidence>
<dbReference type="SUPFAM" id="SSF52540">
    <property type="entry name" value="P-loop containing nucleoside triphosphate hydrolases"/>
    <property type="match status" value="1"/>
</dbReference>
<sequence>MPSSYESYDTPDLPALVTPNHPSFLQLASGTGVISRDIPVYLFNFTGGTGGNGGQSQDGVAGQGGHGEGPILNNNNYYGTSPEQEKAAVLRELFKAVVPYALYDSAEHYTYALCHPNTRTKYLSLLQSWSCNKDTCNTLWMHGPAGTGKSSIARSFCEQVAADNHLGANFFFKRGDSLCGSARGLFPTLAYQLAVHSAEFATAVAPIIQKDPSIVNKTLAIQFQRLIIEPWNIATPSAATTVIVIDALDECQGERDQQEILHCILKTSLSLQFLVISRPEPQIQAVLGGAKFDYLEIRGSEPDVQRYLVEEFQRIRSTHKTMRKIHVPWLNYKDIPSHCAGPWPGYQVINYLVDQSSGHFIYASTVIQFIDDPDSWPVEQVEFIMKKPSSSGASGSPFAALDNLYIQILRAVPHSNRPTLLQIVWIIAYREFAFGIQKLAQFLQIENVMVSVVLRRLHSILDVPVEDLNREVQVRHRSFLDFLDSPARAKEFAFTADARNHLALKVLDWCSVLHKPRLTSFDELSDVLSPELLINPKLLPEIVERLYHLNLDVLLGGSSWCTSDFLSWLELQGAPATLLKQWKDYSMLEDFDRLCQKQVWIYKMHHNDSQQEQEGSRNRKGFGSKLLQVVQGYIVLGCSTRLVHIKELLNYSWEELKETISPVRSESDGGSVEFTEMIKLFAEARHALPLKSYWVS</sequence>
<evidence type="ECO:0000313" key="5">
    <source>
        <dbReference type="Proteomes" id="UP001362999"/>
    </source>
</evidence>
<keyword evidence="5" id="KW-1185">Reference proteome</keyword>
<dbReference type="Proteomes" id="UP001362999">
    <property type="component" value="Unassembled WGS sequence"/>
</dbReference>
<evidence type="ECO:0000256" key="2">
    <source>
        <dbReference type="SAM" id="MobiDB-lite"/>
    </source>
</evidence>
<feature type="domain" description="Nephrocystin 3-like N-terminal" evidence="3">
    <location>
        <begin position="126"/>
        <end position="278"/>
    </location>
</feature>
<accession>A0AAW0AKZ3</accession>
<dbReference type="PANTHER" id="PTHR10039:SF17">
    <property type="entry name" value="FUNGAL STAND N-TERMINAL GOODBYE DOMAIN-CONTAINING PROTEIN-RELATED"/>
    <property type="match status" value="1"/>
</dbReference>
<name>A0AAW0AKZ3_9AGAR</name>
<evidence type="ECO:0000256" key="1">
    <source>
        <dbReference type="ARBA" id="ARBA00022737"/>
    </source>
</evidence>
<comment type="caution">
    <text evidence="4">The sequence shown here is derived from an EMBL/GenBank/DDBJ whole genome shotgun (WGS) entry which is preliminary data.</text>
</comment>
<feature type="region of interest" description="Disordered" evidence="2">
    <location>
        <begin position="53"/>
        <end position="77"/>
    </location>
</feature>
<dbReference type="InterPro" id="IPR056884">
    <property type="entry name" value="NPHP3-like_N"/>
</dbReference>
<dbReference type="PANTHER" id="PTHR10039">
    <property type="entry name" value="AMELOGENIN"/>
    <property type="match status" value="1"/>
</dbReference>
<dbReference type="AlphaFoldDB" id="A0AAW0AKZ3"/>
<proteinExistence type="predicted"/>
<dbReference type="EMBL" id="JAWWNJ010000061">
    <property type="protein sequence ID" value="KAK7013071.1"/>
    <property type="molecule type" value="Genomic_DNA"/>
</dbReference>
<reference evidence="4 5" key="1">
    <citation type="journal article" date="2024" name="J Genomics">
        <title>Draft genome sequencing and assembly of Favolaschia claudopus CIRM-BRFM 2984 isolated from oak limbs.</title>
        <authorList>
            <person name="Navarro D."/>
            <person name="Drula E."/>
            <person name="Chaduli D."/>
            <person name="Cazenave R."/>
            <person name="Ahrendt S."/>
            <person name="Wang J."/>
            <person name="Lipzen A."/>
            <person name="Daum C."/>
            <person name="Barry K."/>
            <person name="Grigoriev I.V."/>
            <person name="Favel A."/>
            <person name="Rosso M.N."/>
            <person name="Martin F."/>
        </authorList>
    </citation>
    <scope>NUCLEOTIDE SEQUENCE [LARGE SCALE GENOMIC DNA]</scope>
    <source>
        <strain evidence="4 5">CIRM-BRFM 2984</strain>
    </source>
</reference>
<dbReference type="Pfam" id="PF24883">
    <property type="entry name" value="NPHP3_N"/>
    <property type="match status" value="1"/>
</dbReference>
<evidence type="ECO:0000259" key="3">
    <source>
        <dbReference type="Pfam" id="PF24883"/>
    </source>
</evidence>
<keyword evidence="1" id="KW-0677">Repeat</keyword>
<feature type="compositionally biased region" description="Gly residues" evidence="2">
    <location>
        <begin position="53"/>
        <end position="68"/>
    </location>
</feature>
<dbReference type="InterPro" id="IPR027417">
    <property type="entry name" value="P-loop_NTPase"/>
</dbReference>
<protein>
    <recommendedName>
        <fullName evidence="3">Nephrocystin 3-like N-terminal domain-containing protein</fullName>
    </recommendedName>
</protein>
<gene>
    <name evidence="4" type="ORF">R3P38DRAFT_3581838</name>
</gene>